<gene>
    <name evidence="2" type="ORF">FVE67_06735</name>
</gene>
<proteinExistence type="predicted"/>
<sequence>MSGSPEIRTFSDLLRVLRTHPEWLEELRSVLLTADLLELPRKFEEFLRHRYPELERRMGAQEFRLSRLERDMEELKRDVKQLKKDVARLKGDNFERKVREKVPSYFGRILLRCRVIAAEEVAELVDEAFEEGRITEEERLEVLRLDVLVKGKLKESRVEACLAAEVSLTVDVEDVERAARRDEVLNRLLDCPVLPVVIGERITEGARRKAEDLQVIVA</sequence>
<organism evidence="2 3">
    <name type="scientific">Thermosulfurimonas marina</name>
    <dbReference type="NCBI Taxonomy" id="2047767"/>
    <lineage>
        <taxon>Bacteria</taxon>
        <taxon>Pseudomonadati</taxon>
        <taxon>Thermodesulfobacteriota</taxon>
        <taxon>Thermodesulfobacteria</taxon>
        <taxon>Thermodesulfobacteriales</taxon>
        <taxon>Thermodesulfobacteriaceae</taxon>
        <taxon>Thermosulfurimonas</taxon>
    </lineage>
</organism>
<dbReference type="KEGG" id="tmai:FVE67_06735"/>
<feature type="coiled-coil region" evidence="1">
    <location>
        <begin position="58"/>
        <end position="92"/>
    </location>
</feature>
<dbReference type="EMBL" id="CP042909">
    <property type="protein sequence ID" value="QJA06511.1"/>
    <property type="molecule type" value="Genomic_DNA"/>
</dbReference>
<evidence type="ECO:0000313" key="3">
    <source>
        <dbReference type="Proteomes" id="UP000501253"/>
    </source>
</evidence>
<dbReference type="Gene3D" id="1.20.5.170">
    <property type="match status" value="1"/>
</dbReference>
<keyword evidence="3" id="KW-1185">Reference proteome</keyword>
<name>A0A6H1WTL3_9BACT</name>
<keyword evidence="1" id="KW-0175">Coiled coil</keyword>
<dbReference type="RefSeq" id="WP_168719862.1">
    <property type="nucleotide sequence ID" value="NZ_CP042909.1"/>
</dbReference>
<protein>
    <recommendedName>
        <fullName evidence="4">DUF3782 domain-containing protein</fullName>
    </recommendedName>
</protein>
<evidence type="ECO:0008006" key="4">
    <source>
        <dbReference type="Google" id="ProtNLM"/>
    </source>
</evidence>
<evidence type="ECO:0000256" key="1">
    <source>
        <dbReference type="SAM" id="Coils"/>
    </source>
</evidence>
<reference evidence="2 3" key="1">
    <citation type="submission" date="2019-08" db="EMBL/GenBank/DDBJ databases">
        <title>Complete genome sequence of Thermosulfurimonas marina SU872T, an anaerobic thermophilic chemolithoautotrophic bacterium isolated from a shallow marine hydrothermal vent.</title>
        <authorList>
            <person name="Allioux M."/>
            <person name="Jebbar M."/>
            <person name="Slobodkina G."/>
            <person name="Slobodkin A."/>
            <person name="Moalic Y."/>
            <person name="Frolova A."/>
            <person name="Shao Z."/>
            <person name="Alain K."/>
        </authorList>
    </citation>
    <scope>NUCLEOTIDE SEQUENCE [LARGE SCALE GENOMIC DNA]</scope>
    <source>
        <strain evidence="2 3">SU872</strain>
    </source>
</reference>
<evidence type="ECO:0000313" key="2">
    <source>
        <dbReference type="EMBL" id="QJA06511.1"/>
    </source>
</evidence>
<dbReference type="Proteomes" id="UP000501253">
    <property type="component" value="Chromosome"/>
</dbReference>
<accession>A0A6H1WTL3</accession>
<dbReference type="AlphaFoldDB" id="A0A6H1WTL3"/>